<dbReference type="Proteomes" id="UP001283361">
    <property type="component" value="Unassembled WGS sequence"/>
</dbReference>
<organism evidence="2 3">
    <name type="scientific">Elysia crispata</name>
    <name type="common">lettuce slug</name>
    <dbReference type="NCBI Taxonomy" id="231223"/>
    <lineage>
        <taxon>Eukaryota</taxon>
        <taxon>Metazoa</taxon>
        <taxon>Spiralia</taxon>
        <taxon>Lophotrochozoa</taxon>
        <taxon>Mollusca</taxon>
        <taxon>Gastropoda</taxon>
        <taxon>Heterobranchia</taxon>
        <taxon>Euthyneura</taxon>
        <taxon>Panpulmonata</taxon>
        <taxon>Sacoglossa</taxon>
        <taxon>Placobranchoidea</taxon>
        <taxon>Plakobranchidae</taxon>
        <taxon>Elysia</taxon>
    </lineage>
</organism>
<dbReference type="AlphaFoldDB" id="A0AAE1CV79"/>
<evidence type="ECO:0000256" key="1">
    <source>
        <dbReference type="SAM" id="MobiDB-lite"/>
    </source>
</evidence>
<accession>A0AAE1CV79</accession>
<sequence>MFNAVSQNLLYRHVKHSADLEQCFETSYKNTISMVGAEQRASRPGKRGINNVATRKIKEKKNHSGRSGSFPAQISSRQFQHTRASLTRQELVTKARDLYKLHRARTRTL</sequence>
<reference evidence="2" key="1">
    <citation type="journal article" date="2023" name="G3 (Bethesda)">
        <title>A reference genome for the long-term kleptoplast-retaining sea slug Elysia crispata morphotype clarki.</title>
        <authorList>
            <person name="Eastman K.E."/>
            <person name="Pendleton A.L."/>
            <person name="Shaikh M.A."/>
            <person name="Suttiyut T."/>
            <person name="Ogas R."/>
            <person name="Tomko P."/>
            <person name="Gavelis G."/>
            <person name="Widhalm J.R."/>
            <person name="Wisecaver J.H."/>
        </authorList>
    </citation>
    <scope>NUCLEOTIDE SEQUENCE</scope>
    <source>
        <strain evidence="2">ECLA1</strain>
    </source>
</reference>
<evidence type="ECO:0000313" key="2">
    <source>
        <dbReference type="EMBL" id="KAK3738233.1"/>
    </source>
</evidence>
<feature type="region of interest" description="Disordered" evidence="1">
    <location>
        <begin position="56"/>
        <end position="87"/>
    </location>
</feature>
<protein>
    <submittedName>
        <fullName evidence="2">Uncharacterized protein</fullName>
    </submittedName>
</protein>
<keyword evidence="3" id="KW-1185">Reference proteome</keyword>
<gene>
    <name evidence="2" type="ORF">RRG08_039644</name>
</gene>
<name>A0AAE1CV79_9GAST</name>
<dbReference type="EMBL" id="JAWDGP010006599">
    <property type="protein sequence ID" value="KAK3738233.1"/>
    <property type="molecule type" value="Genomic_DNA"/>
</dbReference>
<proteinExistence type="predicted"/>
<comment type="caution">
    <text evidence="2">The sequence shown here is derived from an EMBL/GenBank/DDBJ whole genome shotgun (WGS) entry which is preliminary data.</text>
</comment>
<feature type="compositionally biased region" description="Polar residues" evidence="1">
    <location>
        <begin position="65"/>
        <end position="87"/>
    </location>
</feature>
<evidence type="ECO:0000313" key="3">
    <source>
        <dbReference type="Proteomes" id="UP001283361"/>
    </source>
</evidence>